<gene>
    <name evidence="1" type="ORF">FHS68_001344</name>
</gene>
<comment type="caution">
    <text evidence="1">The sequence shown here is derived from an EMBL/GenBank/DDBJ whole genome shotgun (WGS) entry which is preliminary data.</text>
</comment>
<keyword evidence="2" id="KW-1185">Reference proteome</keyword>
<evidence type="ECO:0008006" key="3">
    <source>
        <dbReference type="Google" id="ProtNLM"/>
    </source>
</evidence>
<organism evidence="1 2">
    <name type="scientific">Dyadobacter arcticus</name>
    <dbReference type="NCBI Taxonomy" id="1078754"/>
    <lineage>
        <taxon>Bacteria</taxon>
        <taxon>Pseudomonadati</taxon>
        <taxon>Bacteroidota</taxon>
        <taxon>Cytophagia</taxon>
        <taxon>Cytophagales</taxon>
        <taxon>Spirosomataceae</taxon>
        <taxon>Dyadobacter</taxon>
    </lineage>
</organism>
<dbReference type="SUPFAM" id="SSF52980">
    <property type="entry name" value="Restriction endonuclease-like"/>
    <property type="match status" value="1"/>
</dbReference>
<proteinExistence type="predicted"/>
<evidence type="ECO:0000313" key="2">
    <source>
        <dbReference type="Proteomes" id="UP001179181"/>
    </source>
</evidence>
<reference evidence="1 2" key="1">
    <citation type="submission" date="2020-03" db="EMBL/GenBank/DDBJ databases">
        <title>Genomic Encyclopedia of Type Strains, Phase IV (KMG-IV): sequencing the most valuable type-strain genomes for metagenomic binning, comparative biology and taxonomic classification.</title>
        <authorList>
            <person name="Goeker M."/>
        </authorList>
    </citation>
    <scope>NUCLEOTIDE SEQUENCE [LARGE SCALE GENOMIC DNA]</scope>
    <source>
        <strain evidence="1 2">DSM 102865</strain>
    </source>
</reference>
<dbReference type="EMBL" id="JAASQJ010000001">
    <property type="protein sequence ID" value="NIJ52188.1"/>
    <property type="molecule type" value="Genomic_DNA"/>
</dbReference>
<dbReference type="InterPro" id="IPR011335">
    <property type="entry name" value="Restrct_endonuc-II-like"/>
</dbReference>
<dbReference type="Proteomes" id="UP001179181">
    <property type="component" value="Unassembled WGS sequence"/>
</dbReference>
<sequence>MFYSSLFKNLEKKISLLFNYKSEIHSTISASTAEAQKLLLENKGICEENKTVLATILDREKSIQRIVSEKSIGFPWLADAISEFHKYQDFEIAHYLETKKHPARKQAEDIRNLAIENKVLRKQKKIAENFVKYYESLFPWIREYVGEDLEHLLSLVGQTKEISEETTDPVQKFITNEQYKNLPSSEKNQLALDRYLVSRKQSQQIGRDYERYVGYQYEMKGYAVEYIGIEMGLEDLGRDLICRKDGKVEIVQCKHWAQYKDIHEKHVNQLYGTAVKFYIEQFQNSGKENQLFLFPEVFAKGNISAAIYTSTTLSETARKFAAALGIKIHEKKPLERYPMIKCNVSPKFEKIYHLPFDQQYDRTTVKNKGEFYAMTVKEAEEKGFRRAFKWKGDKV</sequence>
<protein>
    <recommendedName>
        <fullName evidence="3">Restriction endonuclease</fullName>
    </recommendedName>
</protein>
<name>A0ABX0UGP9_9BACT</name>
<evidence type="ECO:0000313" key="1">
    <source>
        <dbReference type="EMBL" id="NIJ52188.1"/>
    </source>
</evidence>
<dbReference type="RefSeq" id="WP_167268329.1">
    <property type="nucleotide sequence ID" value="NZ_JAASQJ010000001.1"/>
</dbReference>
<accession>A0ABX0UGP9</accession>